<dbReference type="PANTHER" id="PTHR24148">
    <property type="entry name" value="ANKYRIN REPEAT DOMAIN-CONTAINING PROTEIN 39 HOMOLOG-RELATED"/>
    <property type="match status" value="1"/>
</dbReference>
<keyword evidence="4" id="KW-1185">Reference proteome</keyword>
<reference evidence="3 4" key="1">
    <citation type="submission" date="2014-02" db="EMBL/GenBank/DDBJ databases">
        <title>The genome sequence of Colletotrichum nymphaeae SA-01.</title>
        <authorList>
            <person name="Baroncelli R."/>
            <person name="Thon M.R."/>
        </authorList>
    </citation>
    <scope>NUCLEOTIDE SEQUENCE [LARGE SCALE GENOMIC DNA]</scope>
    <source>
        <strain evidence="3 4">SA-01</strain>
    </source>
</reference>
<dbReference type="InterPro" id="IPR052895">
    <property type="entry name" value="HetReg/Transcr_Mod"/>
</dbReference>
<gene>
    <name evidence="3" type="ORF">CNYM01_05430</name>
</gene>
<dbReference type="Pfam" id="PF06985">
    <property type="entry name" value="HET"/>
    <property type="match status" value="1"/>
</dbReference>
<dbReference type="Proteomes" id="UP000070054">
    <property type="component" value="Unassembled WGS sequence"/>
</dbReference>
<dbReference type="PANTHER" id="PTHR24148:SF81">
    <property type="entry name" value="HETEROKARYON INCOMPATIBILITY DOMAIN-CONTAINING PROTEIN"/>
    <property type="match status" value="1"/>
</dbReference>
<comment type="caution">
    <text evidence="3">The sequence shown here is derived from an EMBL/GenBank/DDBJ whole genome shotgun (WGS) entry which is preliminary data.</text>
</comment>
<organism evidence="3 4">
    <name type="scientific">Colletotrichum nymphaeae SA-01</name>
    <dbReference type="NCBI Taxonomy" id="1460502"/>
    <lineage>
        <taxon>Eukaryota</taxon>
        <taxon>Fungi</taxon>
        <taxon>Dikarya</taxon>
        <taxon>Ascomycota</taxon>
        <taxon>Pezizomycotina</taxon>
        <taxon>Sordariomycetes</taxon>
        <taxon>Hypocreomycetidae</taxon>
        <taxon>Glomerellales</taxon>
        <taxon>Glomerellaceae</taxon>
        <taxon>Colletotrichum</taxon>
        <taxon>Colletotrichum acutatum species complex</taxon>
    </lineage>
</organism>
<feature type="domain" description="Heterokaryon incompatibility" evidence="2">
    <location>
        <begin position="159"/>
        <end position="306"/>
    </location>
</feature>
<dbReference type="EMBL" id="JEMN01000194">
    <property type="protein sequence ID" value="KXH63476.1"/>
    <property type="molecule type" value="Genomic_DNA"/>
</dbReference>
<proteinExistence type="predicted"/>
<dbReference type="OrthoDB" id="2157530at2759"/>
<dbReference type="InterPro" id="IPR010730">
    <property type="entry name" value="HET"/>
</dbReference>
<protein>
    <recommendedName>
        <fullName evidence="2">Heterokaryon incompatibility domain-containing protein</fullName>
    </recommendedName>
</protein>
<sequence length="727" mass="82921">MSRWHEINCDLPRVEVEDGIPVCRACYRTAQAVEPTADDVTAGSIPAIPPNQATGMMNLWWPHSVPYRLPPDVVNSHFNKSDKSQEVSEVAESLRVQRRPTGESAEEKRSTPVLQPSPIYPKTIRSEEFRLINFPAAETCDGLVHLDLEVHAFDNCPGYEAVSYTWAGEDDDSALKHPVYVGSHWDILWQTKNCWEMLRFVRPKRGLRMLWVDAICINQANVAERNGQVANMARIYSECIRCVVYLGPDIAIRPDEDYPRRRRLHELEMGLTVPKFPAHSTVPQPMLRLKAILGRKYFSRVWVVQELLLSHHAVIRIGDVDFWIDPIGASYFSMKASSWKWEKTSAPWAQHLTQGQPMSKDLTELLLLTSKSHSTDPRDRVFGVFGILPTSREYSTRRYVGTPLLSENGLKADYSLSANQVFIGTFAYSLLVLKKLEVLYQACGLTGRARDYPSWAPDWRYKDWSAIFSPPRTVGRLKHICEIISRESPTYQVKSTAFESLGSGIDWIEANKPWHQGAFVNSATGALNPIGNSKTDFALVASCPYAFIGQPGHLDSSEKRHGPSSSGWNLLKVLQSSLFDSLRRLQEICLENIVDSYDHGGEVRRRLLPHARFYRDLVPLYLRLVADDQPGVTRSETTAEFYLRWLTDRYVPRVEGESVIFKFSMREWIRSHEVTGNAPDSRTQQAVDWYLSTFRLEWNGSKVVPENYQNPWEFRVAGQGWKPALMT</sequence>
<accession>A0A135USU9</accession>
<dbReference type="AlphaFoldDB" id="A0A135USU9"/>
<evidence type="ECO:0000313" key="4">
    <source>
        <dbReference type="Proteomes" id="UP000070054"/>
    </source>
</evidence>
<evidence type="ECO:0000256" key="1">
    <source>
        <dbReference type="SAM" id="MobiDB-lite"/>
    </source>
</evidence>
<name>A0A135USU9_9PEZI</name>
<feature type="region of interest" description="Disordered" evidence="1">
    <location>
        <begin position="78"/>
        <end position="117"/>
    </location>
</feature>
<evidence type="ECO:0000259" key="2">
    <source>
        <dbReference type="Pfam" id="PF06985"/>
    </source>
</evidence>
<evidence type="ECO:0000313" key="3">
    <source>
        <dbReference type="EMBL" id="KXH63476.1"/>
    </source>
</evidence>